<dbReference type="PANTHER" id="PTHR33279:SF6">
    <property type="entry name" value="SULFUR CARRIER PROTEIN YEDF-RELATED"/>
    <property type="match status" value="1"/>
</dbReference>
<dbReference type="Gene3D" id="3.30.110.40">
    <property type="entry name" value="TusA-like domain"/>
    <property type="match status" value="1"/>
</dbReference>
<sequence length="77" mass="8616">MSRTDATLDTFGLLCPVPIMKTSSMIIDMESGQVLEVLADDEQILEDMPAWCKSMGHELLQVDEDKGEFRLLVRKGS</sequence>
<dbReference type="PANTHER" id="PTHR33279">
    <property type="entry name" value="SULFUR CARRIER PROTEIN YEDF-RELATED"/>
    <property type="match status" value="1"/>
</dbReference>
<name>A0A382UI21_9ZZZZ</name>
<feature type="domain" description="UPF0033" evidence="2">
    <location>
        <begin position="8"/>
        <end position="32"/>
    </location>
</feature>
<dbReference type="AlphaFoldDB" id="A0A382UI21"/>
<organism evidence="3">
    <name type="scientific">marine metagenome</name>
    <dbReference type="NCBI Taxonomy" id="408172"/>
    <lineage>
        <taxon>unclassified sequences</taxon>
        <taxon>metagenomes</taxon>
        <taxon>ecological metagenomes</taxon>
    </lineage>
</organism>
<dbReference type="InterPro" id="IPR036868">
    <property type="entry name" value="TusA-like_sf"/>
</dbReference>
<dbReference type="InterPro" id="IPR001455">
    <property type="entry name" value="TusA-like"/>
</dbReference>
<comment type="similarity">
    <text evidence="1">Belongs to the sulfur carrier protein TusA family.</text>
</comment>
<dbReference type="EMBL" id="UINC01144430">
    <property type="protein sequence ID" value="SVD33933.1"/>
    <property type="molecule type" value="Genomic_DNA"/>
</dbReference>
<evidence type="ECO:0000313" key="3">
    <source>
        <dbReference type="EMBL" id="SVD33933.1"/>
    </source>
</evidence>
<evidence type="ECO:0000256" key="1">
    <source>
        <dbReference type="ARBA" id="ARBA00008984"/>
    </source>
</evidence>
<dbReference type="Pfam" id="PF01206">
    <property type="entry name" value="TusA"/>
    <property type="match status" value="1"/>
</dbReference>
<proteinExistence type="inferred from homology"/>
<reference evidence="3" key="1">
    <citation type="submission" date="2018-05" db="EMBL/GenBank/DDBJ databases">
        <authorList>
            <person name="Lanie J.A."/>
            <person name="Ng W.-L."/>
            <person name="Kazmierczak K.M."/>
            <person name="Andrzejewski T.M."/>
            <person name="Davidsen T.M."/>
            <person name="Wayne K.J."/>
            <person name="Tettelin H."/>
            <person name="Glass J.I."/>
            <person name="Rusch D."/>
            <person name="Podicherti R."/>
            <person name="Tsui H.-C.T."/>
            <person name="Winkler M.E."/>
        </authorList>
    </citation>
    <scope>NUCLEOTIDE SEQUENCE</scope>
</reference>
<dbReference type="PROSITE" id="PS01148">
    <property type="entry name" value="UPF0033"/>
    <property type="match status" value="1"/>
</dbReference>
<accession>A0A382UI21</accession>
<dbReference type="SUPFAM" id="SSF64307">
    <property type="entry name" value="SirA-like"/>
    <property type="match status" value="1"/>
</dbReference>
<evidence type="ECO:0000259" key="2">
    <source>
        <dbReference type="PROSITE" id="PS01148"/>
    </source>
</evidence>
<protein>
    <recommendedName>
        <fullName evidence="2">UPF0033 domain-containing protein</fullName>
    </recommendedName>
</protein>
<gene>
    <name evidence="3" type="ORF">METZ01_LOCUS386787</name>
</gene>
<dbReference type="CDD" id="cd00291">
    <property type="entry name" value="SirA_YedF_YeeD"/>
    <property type="match status" value="1"/>
</dbReference>